<keyword evidence="1" id="KW-1185">Reference proteome</keyword>
<organism evidence="1 2">
    <name type="scientific">Ascaris lumbricoides</name>
    <name type="common">Giant roundworm</name>
    <dbReference type="NCBI Taxonomy" id="6252"/>
    <lineage>
        <taxon>Eukaryota</taxon>
        <taxon>Metazoa</taxon>
        <taxon>Ecdysozoa</taxon>
        <taxon>Nematoda</taxon>
        <taxon>Chromadorea</taxon>
        <taxon>Rhabditida</taxon>
        <taxon>Spirurina</taxon>
        <taxon>Ascaridomorpha</taxon>
        <taxon>Ascaridoidea</taxon>
        <taxon>Ascarididae</taxon>
        <taxon>Ascaris</taxon>
    </lineage>
</organism>
<protein>
    <submittedName>
        <fullName evidence="2">Uncharacterized protein</fullName>
    </submittedName>
</protein>
<evidence type="ECO:0000313" key="1">
    <source>
        <dbReference type="Proteomes" id="UP000036681"/>
    </source>
</evidence>
<dbReference type="WBParaSite" id="ALUE_0000896801-mRNA-1">
    <property type="protein sequence ID" value="ALUE_0000896801-mRNA-1"/>
    <property type="gene ID" value="ALUE_0000896801"/>
</dbReference>
<evidence type="ECO:0000313" key="2">
    <source>
        <dbReference type="WBParaSite" id="ALUE_0000896801-mRNA-1"/>
    </source>
</evidence>
<dbReference type="AlphaFoldDB" id="A0A0M3HZ84"/>
<reference evidence="2" key="1">
    <citation type="submission" date="2017-02" db="UniProtKB">
        <authorList>
            <consortium name="WormBaseParasite"/>
        </authorList>
    </citation>
    <scope>IDENTIFICATION</scope>
</reference>
<name>A0A0M3HZ84_ASCLU</name>
<accession>A0A0M3HZ84</accession>
<dbReference type="Proteomes" id="UP000036681">
    <property type="component" value="Unplaced"/>
</dbReference>
<proteinExistence type="predicted"/>
<sequence>MKVFGLSSKHQTICYRGRRNGYNLERVRGSHGITTQLLDGCGVDGKTRATLRTIEISMSSSVSIKHLKDILWEPNNVLR</sequence>